<feature type="repeat" description="Pumilio" evidence="7">
    <location>
        <begin position="676"/>
        <end position="711"/>
    </location>
</feature>
<dbReference type="OrthoDB" id="668540at2759"/>
<feature type="repeat" description="Pumilio" evidence="7">
    <location>
        <begin position="784"/>
        <end position="819"/>
    </location>
</feature>
<evidence type="ECO:0000256" key="7">
    <source>
        <dbReference type="PROSITE-ProRule" id="PRU00317"/>
    </source>
</evidence>
<feature type="repeat" description="Pumilio" evidence="7">
    <location>
        <begin position="820"/>
        <end position="855"/>
    </location>
</feature>
<dbReference type="InterPro" id="IPR033712">
    <property type="entry name" value="Pumilio_RNA-bd"/>
</dbReference>
<feature type="repeat" description="Pumilio" evidence="7">
    <location>
        <begin position="748"/>
        <end position="783"/>
    </location>
</feature>
<dbReference type="InterPro" id="IPR011989">
    <property type="entry name" value="ARM-like"/>
</dbReference>
<evidence type="ECO:0000256" key="6">
    <source>
        <dbReference type="ARBA" id="ARBA00081811"/>
    </source>
</evidence>
<comment type="caution">
    <text evidence="10">The sequence shown here is derived from an EMBL/GenBank/DDBJ whole genome shotgun (WGS) entry which is preliminary data.</text>
</comment>
<dbReference type="PROSITE" id="PS50302">
    <property type="entry name" value="PUM"/>
    <property type="match status" value="8"/>
</dbReference>
<feature type="region of interest" description="Disordered" evidence="8">
    <location>
        <begin position="56"/>
        <end position="75"/>
    </location>
</feature>
<evidence type="ECO:0000313" key="11">
    <source>
        <dbReference type="Proteomes" id="UP000750334"/>
    </source>
</evidence>
<feature type="repeat" description="Pumilio" evidence="7">
    <location>
        <begin position="899"/>
        <end position="935"/>
    </location>
</feature>
<name>A0A9P6WB48_MAUEX</name>
<dbReference type="InterPro" id="IPR001313">
    <property type="entry name" value="Pumilio_RNA-bd_rpt"/>
</dbReference>
<feature type="compositionally biased region" description="Low complexity" evidence="8">
    <location>
        <begin position="9"/>
        <end position="36"/>
    </location>
</feature>
<dbReference type="SUPFAM" id="SSF48371">
    <property type="entry name" value="ARM repeat"/>
    <property type="match status" value="1"/>
</dbReference>
<dbReference type="InterPro" id="IPR033133">
    <property type="entry name" value="PUM-HD"/>
</dbReference>
<dbReference type="PANTHER" id="PTHR12537:SF12">
    <property type="entry name" value="MATERNAL PROTEIN PUMILIO"/>
    <property type="match status" value="1"/>
</dbReference>
<dbReference type="PANTHER" id="PTHR12537">
    <property type="entry name" value="RNA BINDING PROTEIN PUMILIO-RELATED"/>
    <property type="match status" value="1"/>
</dbReference>
<protein>
    <recommendedName>
        <fullName evidence="6">Pumilio homology domain family member 3</fullName>
    </recommendedName>
</protein>
<feature type="compositionally biased region" description="Polar residues" evidence="8">
    <location>
        <begin position="525"/>
        <end position="534"/>
    </location>
</feature>
<dbReference type="AlphaFoldDB" id="A0A9P6WB48"/>
<evidence type="ECO:0000256" key="8">
    <source>
        <dbReference type="SAM" id="MobiDB-lite"/>
    </source>
</evidence>
<feature type="repeat" description="Pumilio" evidence="7">
    <location>
        <begin position="856"/>
        <end position="892"/>
    </location>
</feature>
<comment type="similarity">
    <text evidence="5">Belongs to the PUF3 family.</text>
</comment>
<evidence type="ECO:0000256" key="3">
    <source>
        <dbReference type="ARBA" id="ARBA00022737"/>
    </source>
</evidence>
<feature type="region of interest" description="Disordered" evidence="8">
    <location>
        <begin position="1"/>
        <end position="36"/>
    </location>
</feature>
<keyword evidence="3" id="KW-0677">Repeat</keyword>
<dbReference type="PROSITE" id="PS50303">
    <property type="entry name" value="PUM_HD"/>
    <property type="match status" value="1"/>
</dbReference>
<feature type="repeat" description="Pumilio" evidence="7">
    <location>
        <begin position="712"/>
        <end position="747"/>
    </location>
</feature>
<feature type="region of interest" description="Disordered" evidence="8">
    <location>
        <begin position="114"/>
        <end position="138"/>
    </location>
</feature>
<gene>
    <name evidence="10" type="primary">PUF3</name>
    <name evidence="10" type="ORF">C6P45_005491</name>
</gene>
<dbReference type="Gene3D" id="1.25.10.10">
    <property type="entry name" value="Leucine-rich Repeat Variant"/>
    <property type="match status" value="1"/>
</dbReference>
<evidence type="ECO:0000259" key="9">
    <source>
        <dbReference type="PROSITE" id="PS50303"/>
    </source>
</evidence>
<sequence>MSYPVDDLTNNNTKTPNSPNSDPWLNLSNSNKNTNNNMDAELASIVSSLSALSNPSNFGNSNNNNNANNSNMMGSSSIDHQLGGFRRNSFTSSDIDSDILINSNGLTTMSVSGGSNSNLDMGSPLMQRSTQSIGTAPPYTSNMFNINYKLFQNNNNNNNNSNSSNSQQFQQMQQMQQMRQQQQPQQHPDSKSVSFALNNNDNITAMNNNQMNSNSGFNKNKMMGKYSASIAGPILQNDSYYYYSNDNNNASASQSIADSQTSMTSNRGGFFQQLGQSLIEGTKELEFDGSSSGIAATSNNNREATFTGSQVTLDNFARSSDGEEYTDFNSSGTAANDANTANMFLNATNVPSFKPGNGASNLVGSPPQNGLGPGSAGGNGGAYFMNYQHNYMFNNGSFYPPAAAINNYQQLSMNGKNDNNSENQNPNNFVPQMMFPNSGSDGTDMNSVNNSNENDMNNMKAGNFIPMPPNALPVNNVSNQQMFMPPSQLPQNNNNNNNSKKNPYIYIQNPNLGSPPGVNPASFAVNKSNLMNPESSLNSHVNNSSNKSKHQFKNNGNNNNTDGGNNSKHRKNNNSHANPYLDQSQSYATAQGKSFKQASSANAPFSSKNSSNSNTSVLSNSDDDNEQFAHDGKKKSNNSNATNQAIYHRSPLLEDIRNYATNNNGEDGEKTYSLKDILGHTLEFCKDQYGSRFIQKQLATASPSEREVLFNEIRDDAVMLANDVFGNYVIQKFFEYGSSTQKDILVDQFRGRMKELSMQMYACRVIQKALEFINPQQRIDLVDELKDCVLKMIKDQNGNHVIQKAIETIPIDLLPFVLKSLIGHIYHLSTHSYGCRVIQRLLEFGSEDDQKNILSELKDFIPYLIQDQYGNYVIQYILQHGSDSDSTEYLVQTKQDIINIISENVVEFSKHKFASNVVEKAVLYGTNEQKSLIISKILPKDKEHALNLEDNAPMILMMRDQFANYVVQKLVTVTEGEGKKLIVIAIRAYLDKLNKSNSLGNRHLASVEKLAALVENVEI</sequence>
<feature type="compositionally biased region" description="Low complexity" evidence="8">
    <location>
        <begin position="598"/>
        <end position="620"/>
    </location>
</feature>
<feature type="compositionally biased region" description="Low complexity" evidence="8">
    <location>
        <begin position="554"/>
        <end position="566"/>
    </location>
</feature>
<keyword evidence="4" id="KW-0694">RNA-binding</keyword>
<dbReference type="SMART" id="SM00025">
    <property type="entry name" value="Pumilio"/>
    <property type="match status" value="8"/>
</dbReference>
<dbReference type="GO" id="GO:0005737">
    <property type="term" value="C:cytoplasm"/>
    <property type="evidence" value="ECO:0007669"/>
    <property type="project" value="UniProtKB-SubCell"/>
</dbReference>
<keyword evidence="11" id="KW-1185">Reference proteome</keyword>
<dbReference type="CDD" id="cd07920">
    <property type="entry name" value="Pumilio"/>
    <property type="match status" value="1"/>
</dbReference>
<feature type="compositionally biased region" description="Polar residues" evidence="8">
    <location>
        <begin position="581"/>
        <end position="597"/>
    </location>
</feature>
<evidence type="ECO:0000256" key="5">
    <source>
        <dbReference type="ARBA" id="ARBA00060736"/>
    </source>
</evidence>
<dbReference type="GO" id="GO:0000288">
    <property type="term" value="P:nuclear-transcribed mRNA catabolic process, deadenylation-dependent decay"/>
    <property type="evidence" value="ECO:0007669"/>
    <property type="project" value="TreeGrafter"/>
</dbReference>
<feature type="region of interest" description="Disordered" evidence="8">
    <location>
        <begin position="476"/>
        <end position="649"/>
    </location>
</feature>
<evidence type="ECO:0000313" key="10">
    <source>
        <dbReference type="EMBL" id="KAG0667438.1"/>
    </source>
</evidence>
<keyword evidence="2" id="KW-0963">Cytoplasm</keyword>
<dbReference type="InterPro" id="IPR016024">
    <property type="entry name" value="ARM-type_fold"/>
</dbReference>
<evidence type="ECO:0000256" key="2">
    <source>
        <dbReference type="ARBA" id="ARBA00022490"/>
    </source>
</evidence>
<feature type="compositionally biased region" description="Low complexity" evidence="8">
    <location>
        <begin position="152"/>
        <end position="186"/>
    </location>
</feature>
<feature type="repeat" description="Pumilio" evidence="7">
    <location>
        <begin position="947"/>
        <end position="984"/>
    </location>
</feature>
<proteinExistence type="inferred from homology"/>
<feature type="domain" description="PUM-HD" evidence="9">
    <location>
        <begin position="648"/>
        <end position="1011"/>
    </location>
</feature>
<dbReference type="EMBL" id="PUHR01000098">
    <property type="protein sequence ID" value="KAG0667438.1"/>
    <property type="molecule type" value="Genomic_DNA"/>
</dbReference>
<reference evidence="10 11" key="1">
    <citation type="submission" date="2020-11" db="EMBL/GenBank/DDBJ databases">
        <title>Kefir isolates.</title>
        <authorList>
            <person name="Marcisauskas S."/>
            <person name="Kim Y."/>
            <person name="Blasche S."/>
        </authorList>
    </citation>
    <scope>NUCLEOTIDE SEQUENCE [LARGE SCALE GENOMIC DNA]</scope>
    <source>
        <strain evidence="10 11">OG2</strain>
    </source>
</reference>
<dbReference type="GO" id="GO:0003730">
    <property type="term" value="F:mRNA 3'-UTR binding"/>
    <property type="evidence" value="ECO:0007669"/>
    <property type="project" value="TreeGrafter"/>
</dbReference>
<accession>A0A9P6WB48</accession>
<dbReference type="Proteomes" id="UP000750334">
    <property type="component" value="Unassembled WGS sequence"/>
</dbReference>
<evidence type="ECO:0000256" key="1">
    <source>
        <dbReference type="ARBA" id="ARBA00004496"/>
    </source>
</evidence>
<comment type="subcellular location">
    <subcellularLocation>
        <location evidence="1">Cytoplasm</location>
    </subcellularLocation>
</comment>
<organism evidence="10 11">
    <name type="scientific">Maudiozyma exigua</name>
    <name type="common">Yeast</name>
    <name type="synonym">Kazachstania exigua</name>
    <dbReference type="NCBI Taxonomy" id="34358"/>
    <lineage>
        <taxon>Eukaryota</taxon>
        <taxon>Fungi</taxon>
        <taxon>Dikarya</taxon>
        <taxon>Ascomycota</taxon>
        <taxon>Saccharomycotina</taxon>
        <taxon>Saccharomycetes</taxon>
        <taxon>Saccharomycetales</taxon>
        <taxon>Saccharomycetaceae</taxon>
        <taxon>Maudiozyma</taxon>
    </lineage>
</organism>
<feature type="compositionally biased region" description="Low complexity" evidence="8">
    <location>
        <begin position="535"/>
        <end position="546"/>
    </location>
</feature>
<feature type="region of interest" description="Disordered" evidence="8">
    <location>
        <begin position="151"/>
        <end position="196"/>
    </location>
</feature>
<feature type="compositionally biased region" description="Low complexity" evidence="8">
    <location>
        <begin position="485"/>
        <end position="503"/>
    </location>
</feature>
<dbReference type="Pfam" id="PF00806">
    <property type="entry name" value="PUF"/>
    <property type="match status" value="8"/>
</dbReference>
<evidence type="ECO:0000256" key="4">
    <source>
        <dbReference type="ARBA" id="ARBA00022884"/>
    </source>
</evidence>
<dbReference type="FunFam" id="1.25.10.10:FF:000004">
    <property type="entry name" value="Pumilio homolog 1 isoform 2"/>
    <property type="match status" value="1"/>
</dbReference>